<comment type="catalytic activity">
    <reaction evidence="1">
        <text>RNA(n) + a ribonucleoside 5'-triphosphate = RNA(n+1) + diphosphate</text>
        <dbReference type="Rhea" id="RHEA:21248"/>
        <dbReference type="Rhea" id="RHEA-COMP:14527"/>
        <dbReference type="Rhea" id="RHEA-COMP:17342"/>
        <dbReference type="ChEBI" id="CHEBI:33019"/>
        <dbReference type="ChEBI" id="CHEBI:61557"/>
        <dbReference type="ChEBI" id="CHEBI:140395"/>
        <dbReference type="EC" id="2.7.7.48"/>
    </reaction>
</comment>
<accession>A0A8S1RS65</accession>
<evidence type="ECO:0000256" key="1">
    <source>
        <dbReference type="RuleBase" id="RU363098"/>
    </source>
</evidence>
<comment type="similarity">
    <text evidence="1">Belongs to the RdRP family.</text>
</comment>
<protein>
    <recommendedName>
        <fullName evidence="1">RNA-dependent RNA polymerase</fullName>
        <ecNumber evidence="1">2.7.7.48</ecNumber>
    </recommendedName>
</protein>
<organism evidence="3 4">
    <name type="scientific">Paramecium sonneborni</name>
    <dbReference type="NCBI Taxonomy" id="65129"/>
    <lineage>
        <taxon>Eukaryota</taxon>
        <taxon>Sar</taxon>
        <taxon>Alveolata</taxon>
        <taxon>Ciliophora</taxon>
        <taxon>Intramacronucleata</taxon>
        <taxon>Oligohymenophorea</taxon>
        <taxon>Peniculida</taxon>
        <taxon>Parameciidae</taxon>
        <taxon>Paramecium</taxon>
    </lineage>
</organism>
<feature type="domain" description="RDRP core" evidence="2">
    <location>
        <begin position="78"/>
        <end position="254"/>
    </location>
</feature>
<sequence length="260" mass="30526">MDVEFEEVEDNQQINYRGCQRIVSQVFYRNLKYYDGKKDDENRRGGVLEMAFSLFSRQTSLLAPSGYLYPIKLPRGNKLQQAIQIRFHESKGVLLLNDNLSVIAIGLRTSMVKFNPNLMNDVKYSKLSYLIIINLEVDILIDKQQYYYQQYQVQMMMQQIFGKDLEHVCKSFSNIQTLFSRMHGELQVLPSIIDNIRLIINQNLDQNNNIYINKYQIDLKEEVLFNQERNAIFKQIVTRVLGIIDHNDLLIEGEKVRALS</sequence>
<keyword evidence="1" id="KW-0808">Transferase</keyword>
<dbReference type="Pfam" id="PF05183">
    <property type="entry name" value="RdRP"/>
    <property type="match status" value="1"/>
</dbReference>
<dbReference type="GO" id="GO:0003968">
    <property type="term" value="F:RNA-directed RNA polymerase activity"/>
    <property type="evidence" value="ECO:0007669"/>
    <property type="project" value="UniProtKB-KW"/>
</dbReference>
<dbReference type="InterPro" id="IPR057596">
    <property type="entry name" value="RDRP_core"/>
</dbReference>
<dbReference type="EMBL" id="CAJJDN010000369">
    <property type="protein sequence ID" value="CAD8131078.1"/>
    <property type="molecule type" value="Genomic_DNA"/>
</dbReference>
<keyword evidence="1" id="KW-0548">Nucleotidyltransferase</keyword>
<dbReference type="AlphaFoldDB" id="A0A8S1RS65"/>
<dbReference type="EC" id="2.7.7.48" evidence="1"/>
<keyword evidence="1" id="KW-0694">RNA-binding</keyword>
<reference evidence="3" key="1">
    <citation type="submission" date="2021-01" db="EMBL/GenBank/DDBJ databases">
        <authorList>
            <consortium name="Genoscope - CEA"/>
            <person name="William W."/>
        </authorList>
    </citation>
    <scope>NUCLEOTIDE SEQUENCE</scope>
</reference>
<gene>
    <name evidence="3" type="ORF">PSON_ATCC_30995.1.T3690001</name>
</gene>
<keyword evidence="4" id="KW-1185">Reference proteome</keyword>
<comment type="caution">
    <text evidence="3">The sequence shown here is derived from an EMBL/GenBank/DDBJ whole genome shotgun (WGS) entry which is preliminary data.</text>
</comment>
<evidence type="ECO:0000313" key="4">
    <source>
        <dbReference type="Proteomes" id="UP000692954"/>
    </source>
</evidence>
<evidence type="ECO:0000313" key="3">
    <source>
        <dbReference type="EMBL" id="CAD8131078.1"/>
    </source>
</evidence>
<name>A0A8S1RS65_9CILI</name>
<proteinExistence type="inferred from homology"/>
<dbReference type="Proteomes" id="UP000692954">
    <property type="component" value="Unassembled WGS sequence"/>
</dbReference>
<evidence type="ECO:0000259" key="2">
    <source>
        <dbReference type="Pfam" id="PF05183"/>
    </source>
</evidence>
<keyword evidence="1" id="KW-0696">RNA-directed RNA polymerase</keyword>
<dbReference type="GO" id="GO:0003723">
    <property type="term" value="F:RNA binding"/>
    <property type="evidence" value="ECO:0007669"/>
    <property type="project" value="UniProtKB-KW"/>
</dbReference>